<sequence length="48" mass="5603">FPEKRPQLFTELTRYEPGDILRANCSTPPSRPRAELRFTINNMPVSKQ</sequence>
<evidence type="ECO:0000313" key="2">
    <source>
        <dbReference type="Proteomes" id="UP000092444"/>
    </source>
</evidence>
<keyword evidence="2" id="KW-1185">Reference proteome</keyword>
<dbReference type="PANTHER" id="PTHR21261:SF6">
    <property type="entry name" value="BEATEN PATH IIA-RELATED"/>
    <property type="match status" value="1"/>
</dbReference>
<organism evidence="1 2">
    <name type="scientific">Glossina morsitans morsitans</name>
    <name type="common">Savannah tsetse fly</name>
    <dbReference type="NCBI Taxonomy" id="37546"/>
    <lineage>
        <taxon>Eukaryota</taxon>
        <taxon>Metazoa</taxon>
        <taxon>Ecdysozoa</taxon>
        <taxon>Arthropoda</taxon>
        <taxon>Hexapoda</taxon>
        <taxon>Insecta</taxon>
        <taxon>Pterygota</taxon>
        <taxon>Neoptera</taxon>
        <taxon>Endopterygota</taxon>
        <taxon>Diptera</taxon>
        <taxon>Brachycera</taxon>
        <taxon>Muscomorpha</taxon>
        <taxon>Hippoboscoidea</taxon>
        <taxon>Glossinidae</taxon>
        <taxon>Glossina</taxon>
    </lineage>
</organism>
<dbReference type="PANTHER" id="PTHR21261">
    <property type="entry name" value="BEAT PROTEIN"/>
    <property type="match status" value="1"/>
</dbReference>
<dbReference type="EMBL" id="CCAG010019232">
    <property type="status" value="NOT_ANNOTATED_CDS"/>
    <property type="molecule type" value="Genomic_DNA"/>
</dbReference>
<name>A0A1B0ESH5_GLOMM</name>
<proteinExistence type="predicted"/>
<evidence type="ECO:0000313" key="1">
    <source>
        <dbReference type="EnsemblMetazoa" id="GMOY007004-PA"/>
    </source>
</evidence>
<protein>
    <submittedName>
        <fullName evidence="1">Uncharacterized protein</fullName>
    </submittedName>
</protein>
<dbReference type="Proteomes" id="UP000092444">
    <property type="component" value="Unassembled WGS sequence"/>
</dbReference>
<dbReference type="STRING" id="37546.A0A1B0ESH5"/>
<dbReference type="VEuPathDB" id="VectorBase:GMOY007004"/>
<dbReference type="EnsemblMetazoa" id="GMOY007004-RA">
    <property type="protein sequence ID" value="GMOY007004-PA"/>
    <property type="gene ID" value="GMOY007004"/>
</dbReference>
<accession>A0A1B0ESH5</accession>
<dbReference type="AlphaFoldDB" id="A0A1B0ESH5"/>
<reference evidence="1" key="1">
    <citation type="submission" date="2020-05" db="UniProtKB">
        <authorList>
            <consortium name="EnsemblMetazoa"/>
        </authorList>
    </citation>
    <scope>IDENTIFICATION</scope>
    <source>
        <strain evidence="1">Yale</strain>
    </source>
</reference>